<feature type="region of interest" description="Disordered" evidence="1">
    <location>
        <begin position="52"/>
        <end position="102"/>
    </location>
</feature>
<feature type="compositionally biased region" description="Basic and acidic residues" evidence="1">
    <location>
        <begin position="69"/>
        <end position="87"/>
    </location>
</feature>
<dbReference type="EMBL" id="QDEB01055587">
    <property type="protein sequence ID" value="RZC37112.1"/>
    <property type="molecule type" value="Genomic_DNA"/>
</dbReference>
<evidence type="ECO:0000256" key="1">
    <source>
        <dbReference type="SAM" id="MobiDB-lite"/>
    </source>
</evidence>
<gene>
    <name evidence="2" type="ORF">BDFB_011932</name>
</gene>
<comment type="caution">
    <text evidence="2">The sequence shown here is derived from an EMBL/GenBank/DDBJ whole genome shotgun (WGS) entry which is preliminary data.</text>
</comment>
<keyword evidence="3" id="KW-1185">Reference proteome</keyword>
<dbReference type="Proteomes" id="UP000292052">
    <property type="component" value="Unassembled WGS sequence"/>
</dbReference>
<feature type="compositionally biased region" description="Basic and acidic residues" evidence="1">
    <location>
        <begin position="52"/>
        <end position="61"/>
    </location>
</feature>
<reference evidence="2 3" key="1">
    <citation type="submission" date="2017-03" db="EMBL/GenBank/DDBJ databases">
        <title>Genome of the blue death feigning beetle - Asbolus verrucosus.</title>
        <authorList>
            <person name="Rider S.D."/>
        </authorList>
    </citation>
    <scope>NUCLEOTIDE SEQUENCE [LARGE SCALE GENOMIC DNA]</scope>
    <source>
        <strain evidence="2">Butters</strain>
        <tissue evidence="2">Head and leg muscle</tissue>
    </source>
</reference>
<name>A0A482VVX9_ASBVE</name>
<organism evidence="2 3">
    <name type="scientific">Asbolus verrucosus</name>
    <name type="common">Desert ironclad beetle</name>
    <dbReference type="NCBI Taxonomy" id="1661398"/>
    <lineage>
        <taxon>Eukaryota</taxon>
        <taxon>Metazoa</taxon>
        <taxon>Ecdysozoa</taxon>
        <taxon>Arthropoda</taxon>
        <taxon>Hexapoda</taxon>
        <taxon>Insecta</taxon>
        <taxon>Pterygota</taxon>
        <taxon>Neoptera</taxon>
        <taxon>Endopterygota</taxon>
        <taxon>Coleoptera</taxon>
        <taxon>Polyphaga</taxon>
        <taxon>Cucujiformia</taxon>
        <taxon>Tenebrionidae</taxon>
        <taxon>Pimeliinae</taxon>
        <taxon>Asbolus</taxon>
    </lineage>
</organism>
<protein>
    <submittedName>
        <fullName evidence="2">Uncharacterized protein</fullName>
    </submittedName>
</protein>
<evidence type="ECO:0000313" key="2">
    <source>
        <dbReference type="EMBL" id="RZC37112.1"/>
    </source>
</evidence>
<dbReference type="AlphaFoldDB" id="A0A482VVX9"/>
<accession>A0A482VVX9</accession>
<sequence length="112" mass="12736">MHIVTEISVHKVDTKAKDSVHDLVNEIMLKSNIEPGKVMDIPTTIKIMSEENQKPLNKIEEPQIVNAPPEDKPKNREKLKGMRHEPPQPEEPVVENQVPSKPLKILVPNEKI</sequence>
<proteinExistence type="predicted"/>
<evidence type="ECO:0000313" key="3">
    <source>
        <dbReference type="Proteomes" id="UP000292052"/>
    </source>
</evidence>